<comment type="cofactor">
    <cofactor evidence="1">
        <name>Mg(2+)</name>
        <dbReference type="ChEBI" id="CHEBI:18420"/>
    </cofactor>
</comment>
<dbReference type="InterPro" id="IPR001206">
    <property type="entry name" value="Diacylglycerol_kinase_cat_dom"/>
</dbReference>
<dbReference type="SUPFAM" id="SSF111331">
    <property type="entry name" value="NAD kinase/diacylglycerol kinase-like"/>
    <property type="match status" value="1"/>
</dbReference>
<comment type="similarity">
    <text evidence="2">Belongs to the diacylglycerol/lipid kinase family.</text>
</comment>
<evidence type="ECO:0000256" key="7">
    <source>
        <dbReference type="ARBA" id="ARBA00023209"/>
    </source>
</evidence>
<dbReference type="PROSITE" id="PS50146">
    <property type="entry name" value="DAGK"/>
    <property type="match status" value="1"/>
</dbReference>
<keyword evidence="8" id="KW-1208">Phospholipid metabolism</keyword>
<dbReference type="Gene3D" id="3.40.50.10330">
    <property type="entry name" value="Probable inorganic polyphosphate/atp-NAD kinase, domain 1"/>
    <property type="match status" value="1"/>
</dbReference>
<evidence type="ECO:0000259" key="10">
    <source>
        <dbReference type="PROSITE" id="PS50146"/>
    </source>
</evidence>
<gene>
    <name evidence="11" type="ORF">D9V30_00890</name>
</gene>
<dbReference type="Proteomes" id="UP000275395">
    <property type="component" value="Unassembled WGS sequence"/>
</dbReference>
<dbReference type="GO" id="GO:0005524">
    <property type="term" value="F:ATP binding"/>
    <property type="evidence" value="ECO:0007669"/>
    <property type="project" value="UniProtKB-KW"/>
</dbReference>
<dbReference type="AlphaFoldDB" id="A0A3L6ZT01"/>
<feature type="domain" description="DAGKc" evidence="10">
    <location>
        <begin position="105"/>
        <end position="235"/>
    </location>
</feature>
<dbReference type="GO" id="GO:0008654">
    <property type="term" value="P:phospholipid biosynthetic process"/>
    <property type="evidence" value="ECO:0007669"/>
    <property type="project" value="UniProtKB-KW"/>
</dbReference>
<accession>A0A3L6ZT01</accession>
<dbReference type="EMBL" id="RCUW01000001">
    <property type="protein sequence ID" value="RLP71014.1"/>
    <property type="molecule type" value="Genomic_DNA"/>
</dbReference>
<dbReference type="InterPro" id="IPR045540">
    <property type="entry name" value="YegS/DAGK_C"/>
</dbReference>
<sequence length="442" mass="46965">MTAAARSFTCASSAGLSSLDAWATRLPKAFCSARSSSKRPIASRRTRSASMAESTRSGEAPRSRWECRTRSGFSRSTEGSITRQVYAGAGARVVYRWGMTDRRQNEAPGIAVIVNPVKMPVTQLREIVAPAARAAGFAEPLWLETTEDDAGQGMAAEALAAGVELVLAAGGDGTIRAVVEGLRGSEVRLGLIPGGTGNLLARNLDLPLSSMADAVAIALGGASRAIDVGFVELIRDGGSRSEHSFAVMAGLGIDAEVMASTNSSLKKSIGWLAYVEAGARALPKAKPFPVDYQLIGRHRHTVHVSTVLVGNCGRLQGGIELFPDAAIDDGELDVAILQPRGLFGWLKVWRRVHWENSALKRTAIGRRILRLSPESKRSRETISYLRGSGIALRLDRPRLIELDGDDLGEVVGARFSADPSSLRIAVRPEAAEAAHPPIASGD</sequence>
<keyword evidence="7" id="KW-0594">Phospholipid biosynthesis</keyword>
<proteinExistence type="inferred from homology"/>
<dbReference type="InterPro" id="IPR050187">
    <property type="entry name" value="Lipid_Phosphate_FormReg"/>
</dbReference>
<dbReference type="GO" id="GO:0016301">
    <property type="term" value="F:kinase activity"/>
    <property type="evidence" value="ECO:0007669"/>
    <property type="project" value="UniProtKB-KW"/>
</dbReference>
<dbReference type="InterPro" id="IPR017438">
    <property type="entry name" value="ATP-NAD_kinase_N"/>
</dbReference>
<evidence type="ECO:0000256" key="5">
    <source>
        <dbReference type="ARBA" id="ARBA00022777"/>
    </source>
</evidence>
<reference evidence="11 12" key="1">
    <citation type="submission" date="2018-10" db="EMBL/GenBank/DDBJ databases">
        <authorList>
            <person name="Li J."/>
        </authorList>
    </citation>
    <scope>NUCLEOTIDE SEQUENCE [LARGE SCALE GENOMIC DNA]</scope>
    <source>
        <strain evidence="11 12">JCM 30549</strain>
    </source>
</reference>
<evidence type="ECO:0000256" key="2">
    <source>
        <dbReference type="ARBA" id="ARBA00005983"/>
    </source>
</evidence>
<evidence type="ECO:0000256" key="1">
    <source>
        <dbReference type="ARBA" id="ARBA00001946"/>
    </source>
</evidence>
<keyword evidence="7" id="KW-0443">Lipid metabolism</keyword>
<evidence type="ECO:0000256" key="8">
    <source>
        <dbReference type="ARBA" id="ARBA00023264"/>
    </source>
</evidence>
<feature type="compositionally biased region" description="Polar residues" evidence="9">
    <location>
        <begin position="48"/>
        <end position="57"/>
    </location>
</feature>
<name>A0A3L6ZT01_9MICO</name>
<dbReference type="InterPro" id="IPR016064">
    <property type="entry name" value="NAD/diacylglycerol_kinase_sf"/>
</dbReference>
<keyword evidence="4" id="KW-0547">Nucleotide-binding</keyword>
<evidence type="ECO:0000313" key="12">
    <source>
        <dbReference type="Proteomes" id="UP000275395"/>
    </source>
</evidence>
<comment type="caution">
    <text evidence="11">The sequence shown here is derived from an EMBL/GenBank/DDBJ whole genome shotgun (WGS) entry which is preliminary data.</text>
</comment>
<evidence type="ECO:0000256" key="3">
    <source>
        <dbReference type="ARBA" id="ARBA00022679"/>
    </source>
</evidence>
<dbReference type="Gene3D" id="2.60.200.40">
    <property type="match status" value="1"/>
</dbReference>
<dbReference type="Pfam" id="PF00781">
    <property type="entry name" value="DAGK_cat"/>
    <property type="match status" value="1"/>
</dbReference>
<dbReference type="Pfam" id="PF19279">
    <property type="entry name" value="YegS_C"/>
    <property type="match status" value="1"/>
</dbReference>
<dbReference type="PANTHER" id="PTHR12358:SF54">
    <property type="entry name" value="SPHINGOSINE KINASE RELATED PROTEIN"/>
    <property type="match status" value="1"/>
</dbReference>
<evidence type="ECO:0000256" key="9">
    <source>
        <dbReference type="SAM" id="MobiDB-lite"/>
    </source>
</evidence>
<dbReference type="PANTHER" id="PTHR12358">
    <property type="entry name" value="SPHINGOSINE KINASE"/>
    <property type="match status" value="1"/>
</dbReference>
<feature type="region of interest" description="Disordered" evidence="9">
    <location>
        <begin position="41"/>
        <end position="73"/>
    </location>
</feature>
<organism evidence="11 12">
    <name type="scientific">Mycetocola reblochoni</name>
    <dbReference type="NCBI Taxonomy" id="331618"/>
    <lineage>
        <taxon>Bacteria</taxon>
        <taxon>Bacillati</taxon>
        <taxon>Actinomycetota</taxon>
        <taxon>Actinomycetes</taxon>
        <taxon>Micrococcales</taxon>
        <taxon>Microbacteriaceae</taxon>
        <taxon>Mycetocola</taxon>
    </lineage>
</organism>
<keyword evidence="5" id="KW-0418">Kinase</keyword>
<evidence type="ECO:0000256" key="4">
    <source>
        <dbReference type="ARBA" id="ARBA00022741"/>
    </source>
</evidence>
<protein>
    <recommendedName>
        <fullName evidence="10">DAGKc domain-containing protein</fullName>
    </recommendedName>
</protein>
<keyword evidence="3" id="KW-0808">Transferase</keyword>
<evidence type="ECO:0000313" key="11">
    <source>
        <dbReference type="EMBL" id="RLP71014.1"/>
    </source>
</evidence>
<evidence type="ECO:0000256" key="6">
    <source>
        <dbReference type="ARBA" id="ARBA00022840"/>
    </source>
</evidence>
<feature type="compositionally biased region" description="Basic and acidic residues" evidence="9">
    <location>
        <begin position="59"/>
        <end position="69"/>
    </location>
</feature>
<keyword evidence="7" id="KW-0444">Lipid biosynthesis</keyword>
<keyword evidence="6" id="KW-0067">ATP-binding</keyword>